<reference evidence="1" key="2">
    <citation type="journal article" date="2014" name="Nat. Commun.">
        <title>The emerging biofuel crop Camelina sativa retains a highly undifferentiated hexaploid genome structure.</title>
        <authorList>
            <person name="Kagale S."/>
            <person name="Koh C."/>
            <person name="Nixon J."/>
            <person name="Bollina V."/>
            <person name="Clarke W.E."/>
            <person name="Tuteja R."/>
            <person name="Spillane C."/>
            <person name="Robinson S.J."/>
            <person name="Links M.G."/>
            <person name="Clarke C."/>
            <person name="Higgins E.E."/>
            <person name="Huebert T."/>
            <person name="Sharpe A.G."/>
            <person name="Parkin I.A."/>
        </authorList>
    </citation>
    <scope>NUCLEOTIDE SEQUENCE [LARGE SCALE GENOMIC DNA]</scope>
    <source>
        <strain evidence="1">r\DH55</strain>
    </source>
</reference>
<dbReference type="GeneID" id="104791397"/>
<reference evidence="2 3" key="3">
    <citation type="submission" date="2025-05" db="UniProtKB">
        <authorList>
            <consortium name="RefSeq"/>
        </authorList>
    </citation>
    <scope>IDENTIFICATION</scope>
    <source>
        <tissue evidence="2 3">Leaf</tissue>
    </source>
</reference>
<gene>
    <name evidence="2 3 4" type="primary">LOC104791397</name>
</gene>
<evidence type="ECO:0000313" key="2">
    <source>
        <dbReference type="RefSeq" id="XP_019082475.1"/>
    </source>
</evidence>
<dbReference type="RefSeq" id="XP_019082477.1">
    <property type="nucleotide sequence ID" value="XM_019226932.1"/>
</dbReference>
<name>A0ABM1Q6T8_CAMSA</name>
<keyword evidence="1" id="KW-1185">Reference proteome</keyword>
<dbReference type="SUPFAM" id="SSF57850">
    <property type="entry name" value="RING/U-box"/>
    <property type="match status" value="1"/>
</dbReference>
<evidence type="ECO:0000313" key="4">
    <source>
        <dbReference type="RefSeq" id="XP_019082477.1"/>
    </source>
</evidence>
<evidence type="ECO:0000313" key="3">
    <source>
        <dbReference type="RefSeq" id="XP_019082476.1"/>
    </source>
</evidence>
<evidence type="ECO:0000313" key="1">
    <source>
        <dbReference type="Proteomes" id="UP000694864"/>
    </source>
</evidence>
<reference evidence="1" key="1">
    <citation type="journal article" date="1997" name="Nucleic Acids Res.">
        <title>tRNAscan-SE: a program for improved detection of transfer RNA genes in genomic sequence.</title>
        <authorList>
            <person name="Lowe T.M."/>
            <person name="Eddy S.R."/>
        </authorList>
    </citation>
    <scope>NUCLEOTIDE SEQUENCE [LARGE SCALE GENOMIC DNA]</scope>
    <source>
        <strain evidence="1">r\DH55</strain>
    </source>
</reference>
<organism evidence="1 3">
    <name type="scientific">Camelina sativa</name>
    <name type="common">False flax</name>
    <name type="synonym">Myagrum sativum</name>
    <dbReference type="NCBI Taxonomy" id="90675"/>
    <lineage>
        <taxon>Eukaryota</taxon>
        <taxon>Viridiplantae</taxon>
        <taxon>Streptophyta</taxon>
        <taxon>Embryophyta</taxon>
        <taxon>Tracheophyta</taxon>
        <taxon>Spermatophyta</taxon>
        <taxon>Magnoliopsida</taxon>
        <taxon>eudicotyledons</taxon>
        <taxon>Gunneridae</taxon>
        <taxon>Pentapetalae</taxon>
        <taxon>rosids</taxon>
        <taxon>malvids</taxon>
        <taxon>Brassicales</taxon>
        <taxon>Brassicaceae</taxon>
        <taxon>Camelineae</taxon>
        <taxon>Camelina</taxon>
    </lineage>
</organism>
<dbReference type="RefSeq" id="XP_019082476.1">
    <property type="nucleotide sequence ID" value="XM_019226931.1"/>
</dbReference>
<proteinExistence type="predicted"/>
<sequence>MTPINLVSDCFSSSFLKEDFTLCGKCLLIMPITDCGCLLCNDCISTHVSNMVKEGSLLALCPICMNYYLTSRFLFETLFPVVRNEWTNLLIEDFKEKTKKNFISHGVEVVWNHKHIIGAFFFALYVIPKSIDSLHTIANSLDELKTTFVDVKNGLKSWIEDHPRTVGELKTLQDQFEDGGSPSSPRFWGKFVRSI</sequence>
<protein>
    <submittedName>
        <fullName evidence="2 3">Uncharacterized protein LOC104791397 isoform X2</fullName>
    </submittedName>
</protein>
<dbReference type="Proteomes" id="UP000694864">
    <property type="component" value="Chromosome 6"/>
</dbReference>
<accession>A0ABM1Q6T8</accession>
<dbReference type="RefSeq" id="XP_019082475.1">
    <property type="nucleotide sequence ID" value="XM_019226930.1"/>
</dbReference>